<dbReference type="RefSeq" id="WP_006547024.1">
    <property type="nucleotide sequence ID" value="NZ_DS999545.1"/>
</dbReference>
<proteinExistence type="predicted"/>
<name>C0VXY7_9ACTO</name>
<reference evidence="2 3" key="1">
    <citation type="submission" date="2009-01" db="EMBL/GenBank/DDBJ databases">
        <authorList>
            <person name="Qin X."/>
            <person name="Bachman B."/>
            <person name="Battles P."/>
            <person name="Bell A."/>
            <person name="Bess C."/>
            <person name="Bickham C."/>
            <person name="Chaboub L."/>
            <person name="Chen D."/>
            <person name="Coyle M."/>
            <person name="Deiros D.R."/>
            <person name="Dinh H."/>
            <person name="Forbes L."/>
            <person name="Fowler G."/>
            <person name="Francisco L."/>
            <person name="Fu Q."/>
            <person name="Gubbala S."/>
            <person name="Hale W."/>
            <person name="Han Y."/>
            <person name="Hemphill L."/>
            <person name="Highlander S.K."/>
            <person name="Hirani K."/>
            <person name="Hogues M."/>
            <person name="Jackson L."/>
            <person name="Jakkamsetti A."/>
            <person name="Javaid M."/>
            <person name="Jiang H."/>
            <person name="Korchina V."/>
            <person name="Kovar C."/>
            <person name="Lara F."/>
            <person name="Lee S."/>
            <person name="Mata R."/>
            <person name="Mathew T."/>
            <person name="Moen C."/>
            <person name="Morales K."/>
            <person name="Munidasa M."/>
            <person name="Nazareth L."/>
            <person name="Ngo R."/>
            <person name="Nguyen L."/>
            <person name="Okwuonu G."/>
            <person name="Ongeri F."/>
            <person name="Patil S."/>
            <person name="Petrosino J."/>
            <person name="Pham C."/>
            <person name="Pham P."/>
            <person name="Pu L.-L."/>
            <person name="Puazo M."/>
            <person name="Raj R."/>
            <person name="Reid J."/>
            <person name="Rouhana J."/>
            <person name="Saada N."/>
            <person name="Shang Y."/>
            <person name="Simmons D."/>
            <person name="Thornton R."/>
            <person name="Warren J."/>
            <person name="Weissenberger G."/>
            <person name="Zhang J."/>
            <person name="Zhang L."/>
            <person name="Zhou C."/>
            <person name="Zhu D."/>
            <person name="Muzny D."/>
            <person name="Worley K."/>
            <person name="Gibbs R."/>
        </authorList>
    </citation>
    <scope>NUCLEOTIDE SEQUENCE [LARGE SCALE GENOMIC DNA]</scope>
    <source>
        <strain evidence="2 3">DSM 15436</strain>
    </source>
</reference>
<dbReference type="Pfam" id="PF19516">
    <property type="entry name" value="DUF6049"/>
    <property type="match status" value="2"/>
</dbReference>
<feature type="transmembrane region" description="Helical" evidence="1">
    <location>
        <begin position="630"/>
        <end position="648"/>
    </location>
</feature>
<protein>
    <recommendedName>
        <fullName evidence="4">Tat pathway signal sequence domain protein</fullName>
    </recommendedName>
</protein>
<organism evidence="2 3">
    <name type="scientific">Gleimia coleocanis DSM 15436</name>
    <dbReference type="NCBI Taxonomy" id="525245"/>
    <lineage>
        <taxon>Bacteria</taxon>
        <taxon>Bacillati</taxon>
        <taxon>Actinomycetota</taxon>
        <taxon>Actinomycetes</taxon>
        <taxon>Actinomycetales</taxon>
        <taxon>Actinomycetaceae</taxon>
        <taxon>Gleimia</taxon>
    </lineage>
</organism>
<dbReference type="eggNOG" id="COG1361">
    <property type="taxonomic scope" value="Bacteria"/>
</dbReference>
<evidence type="ECO:0008006" key="4">
    <source>
        <dbReference type="Google" id="ProtNLM"/>
    </source>
</evidence>
<dbReference type="HOGENOM" id="CLU_405267_0_0_11"/>
<sequence length="677" mass="73687">MSNGFSSLSKTPWNRALTKLSLFTLLSAATFTGSTPVFNSISTVAAETSVAAELQVQINDLAPRVLTKEEKLIVKGTVSSKSEVKTLNLTLRMRANTPLNEKFLTDYLEGENFGGQWITTTALHNVTANQETPFTIEVPTNQLPLGDALEWGPRGIEVIADTAETFASDRSILVWDSGIELEPTRIHAVVPVPAVVKLKNYNPVSEPADTKQWQWVTKVAELPGASLAVPTNFLNLPEIQSALSTGASEVIALPEGYANLAALQQFAGSPLGLDGQLESVRNSGIKVRADVAVVNAQPTQALLQDWVGHTVVGRALALENPDDYTFQPSTLSAFNAQGQLLTQKSADASLLVSTHPQLNQLFAKNAKTAADQLDQTQLLRSISAIITRERPFEPRSFATLLPANNLSETQVLKLQALLQNRWVKTAKEFYGPADLPAEIPLRTLPAENNPQAFSYLQPEVNTLTESFNSALPLSETFNAQPDLKNDYEHSLVYLCSNYVGTGEDLQARITGGFTKRAMKLADAISVAKPATINLLDRSANLPLRVVNTADADANITVELFPSDPRLQVTKRVSVNVPAKSEQQIEFPVKAIGSGDVVVHAVISNSAGTVIDQRTRFTVRVRADWESTGTLIFSIFLAVLFVAGTIRTIRNGRRMRPTYLNEVTQAETVEDLNEGNHE</sequence>
<dbReference type="STRING" id="525245.HMPREF0044_0027"/>
<dbReference type="InterPro" id="IPR046112">
    <property type="entry name" value="DUF6049"/>
</dbReference>
<keyword evidence="1" id="KW-0812">Transmembrane</keyword>
<dbReference type="OrthoDB" id="3267347at2"/>
<dbReference type="Proteomes" id="UP000010301">
    <property type="component" value="Unassembled WGS sequence"/>
</dbReference>
<dbReference type="AlphaFoldDB" id="C0VXY7"/>
<accession>C0VXY7</accession>
<evidence type="ECO:0000313" key="3">
    <source>
        <dbReference type="Proteomes" id="UP000010301"/>
    </source>
</evidence>
<dbReference type="EMBL" id="ACFG01000004">
    <property type="protein sequence ID" value="EEH64290.1"/>
    <property type="molecule type" value="Genomic_DNA"/>
</dbReference>
<keyword evidence="1" id="KW-0472">Membrane</keyword>
<comment type="caution">
    <text evidence="2">The sequence shown here is derived from an EMBL/GenBank/DDBJ whole genome shotgun (WGS) entry which is preliminary data.</text>
</comment>
<evidence type="ECO:0000256" key="1">
    <source>
        <dbReference type="SAM" id="Phobius"/>
    </source>
</evidence>
<gene>
    <name evidence="2" type="ORF">HMPREF0044_0027</name>
</gene>
<keyword evidence="3" id="KW-1185">Reference proteome</keyword>
<evidence type="ECO:0000313" key="2">
    <source>
        <dbReference type="EMBL" id="EEH64290.1"/>
    </source>
</evidence>
<keyword evidence="1" id="KW-1133">Transmembrane helix</keyword>